<dbReference type="HAMAP" id="MF_00366">
    <property type="entry name" value="RNApol_bact_RpoZ"/>
    <property type="match status" value="1"/>
</dbReference>
<comment type="similarity">
    <text evidence="1 10">Belongs to the RNA polymerase subunit omega family.</text>
</comment>
<keyword evidence="12" id="KW-1185">Reference proteome</keyword>
<comment type="function">
    <text evidence="10">Promotes RNA polymerase assembly. Latches the N- and C-terminal regions of the beta' subunit thereby facilitating its interaction with the beta and alpha subunits.</text>
</comment>
<keyword evidence="4 10" id="KW-0240">DNA-directed RNA polymerase</keyword>
<dbReference type="NCBIfam" id="TIGR00690">
    <property type="entry name" value="rpoZ"/>
    <property type="match status" value="1"/>
</dbReference>
<protein>
    <recommendedName>
        <fullName evidence="3 10">DNA-directed RNA polymerase subunit omega</fullName>
        <shortName evidence="10">RNAP omega subunit</shortName>
        <ecNumber evidence="2 10">2.7.7.6</ecNumber>
    </recommendedName>
    <alternativeName>
        <fullName evidence="10">RNA polymerase omega subunit</fullName>
    </alternativeName>
    <alternativeName>
        <fullName evidence="8 10">Transcriptase subunit omega</fullName>
    </alternativeName>
</protein>
<dbReference type="SUPFAM" id="SSF63562">
    <property type="entry name" value="RPB6/omega subunit-like"/>
    <property type="match status" value="1"/>
</dbReference>
<evidence type="ECO:0000256" key="3">
    <source>
        <dbReference type="ARBA" id="ARBA00013725"/>
    </source>
</evidence>
<dbReference type="Pfam" id="PF01192">
    <property type="entry name" value="RNA_pol_Rpb6"/>
    <property type="match status" value="1"/>
</dbReference>
<keyword evidence="5 10" id="KW-0808">Transferase</keyword>
<evidence type="ECO:0000256" key="10">
    <source>
        <dbReference type="HAMAP-Rule" id="MF_00366"/>
    </source>
</evidence>
<sequence>MLNPSIDDLIEKTGNRYALCIIASRRARTIIDGEDDVYDFDAEKPLSIAINEIMTDKVEGLHVVTEYASEEIRLF</sequence>
<reference evidence="11 12" key="1">
    <citation type="submission" date="2020-11" db="EMBL/GenBank/DDBJ databases">
        <title>Fusibacter basophilias sp. nov.</title>
        <authorList>
            <person name="Qiu D."/>
        </authorList>
    </citation>
    <scope>NUCLEOTIDE SEQUENCE [LARGE SCALE GENOMIC DNA]</scope>
    <source>
        <strain evidence="11 12">Q10-2</strain>
    </source>
</reference>
<evidence type="ECO:0000313" key="11">
    <source>
        <dbReference type="EMBL" id="MBF4691667.1"/>
    </source>
</evidence>
<comment type="caution">
    <text evidence="11">The sequence shown here is derived from an EMBL/GenBank/DDBJ whole genome shotgun (WGS) entry which is preliminary data.</text>
</comment>
<dbReference type="EC" id="2.7.7.6" evidence="2 10"/>
<dbReference type="Gene3D" id="3.90.940.10">
    <property type="match status" value="1"/>
</dbReference>
<dbReference type="SMART" id="SM01409">
    <property type="entry name" value="RNA_pol_Rpb6"/>
    <property type="match status" value="1"/>
</dbReference>
<dbReference type="InterPro" id="IPR006110">
    <property type="entry name" value="Pol_omega/Rpo6/RPB6"/>
</dbReference>
<evidence type="ECO:0000256" key="5">
    <source>
        <dbReference type="ARBA" id="ARBA00022679"/>
    </source>
</evidence>
<evidence type="ECO:0000256" key="7">
    <source>
        <dbReference type="ARBA" id="ARBA00023163"/>
    </source>
</evidence>
<name>A0ABR9ZMI4_9FIRM</name>
<proteinExistence type="inferred from homology"/>
<evidence type="ECO:0000256" key="8">
    <source>
        <dbReference type="ARBA" id="ARBA00029924"/>
    </source>
</evidence>
<comment type="catalytic activity">
    <reaction evidence="9 10">
        <text>RNA(n) + a ribonucleoside 5'-triphosphate = RNA(n+1) + diphosphate</text>
        <dbReference type="Rhea" id="RHEA:21248"/>
        <dbReference type="Rhea" id="RHEA-COMP:14527"/>
        <dbReference type="Rhea" id="RHEA-COMP:17342"/>
        <dbReference type="ChEBI" id="CHEBI:33019"/>
        <dbReference type="ChEBI" id="CHEBI:61557"/>
        <dbReference type="ChEBI" id="CHEBI:140395"/>
        <dbReference type="EC" id="2.7.7.6"/>
    </reaction>
</comment>
<dbReference type="InterPro" id="IPR003716">
    <property type="entry name" value="DNA-dir_RNA_pol_omega"/>
</dbReference>
<evidence type="ECO:0000256" key="4">
    <source>
        <dbReference type="ARBA" id="ARBA00022478"/>
    </source>
</evidence>
<dbReference type="GO" id="GO:0000428">
    <property type="term" value="C:DNA-directed RNA polymerase complex"/>
    <property type="evidence" value="ECO:0007669"/>
    <property type="project" value="UniProtKB-KW"/>
</dbReference>
<dbReference type="Proteomes" id="UP000614200">
    <property type="component" value="Unassembled WGS sequence"/>
</dbReference>
<dbReference type="PANTHER" id="PTHR34476">
    <property type="entry name" value="DNA-DIRECTED RNA POLYMERASE SUBUNIT OMEGA"/>
    <property type="match status" value="1"/>
</dbReference>
<evidence type="ECO:0000256" key="9">
    <source>
        <dbReference type="ARBA" id="ARBA00048552"/>
    </source>
</evidence>
<keyword evidence="6 10" id="KW-0548">Nucleotidyltransferase</keyword>
<dbReference type="GO" id="GO:0003899">
    <property type="term" value="F:DNA-directed RNA polymerase activity"/>
    <property type="evidence" value="ECO:0007669"/>
    <property type="project" value="UniProtKB-EC"/>
</dbReference>
<evidence type="ECO:0000256" key="1">
    <source>
        <dbReference type="ARBA" id="ARBA00006711"/>
    </source>
</evidence>
<evidence type="ECO:0000256" key="6">
    <source>
        <dbReference type="ARBA" id="ARBA00022695"/>
    </source>
</evidence>
<evidence type="ECO:0000256" key="2">
    <source>
        <dbReference type="ARBA" id="ARBA00012418"/>
    </source>
</evidence>
<keyword evidence="7 10" id="KW-0804">Transcription</keyword>
<accession>A0ABR9ZMI4</accession>
<dbReference type="PANTHER" id="PTHR34476:SF1">
    <property type="entry name" value="DNA-DIRECTED RNA POLYMERASE SUBUNIT OMEGA"/>
    <property type="match status" value="1"/>
</dbReference>
<dbReference type="InterPro" id="IPR036161">
    <property type="entry name" value="RPB6/omega-like_sf"/>
</dbReference>
<dbReference type="RefSeq" id="WP_069875528.1">
    <property type="nucleotide sequence ID" value="NZ_JADKNH010000001.1"/>
</dbReference>
<gene>
    <name evidence="10" type="primary">rpoZ</name>
    <name evidence="11" type="ORF">ISU02_00980</name>
</gene>
<organism evidence="11 12">
    <name type="scientific">Fusibacter ferrireducens</name>
    <dbReference type="NCBI Taxonomy" id="2785058"/>
    <lineage>
        <taxon>Bacteria</taxon>
        <taxon>Bacillati</taxon>
        <taxon>Bacillota</taxon>
        <taxon>Clostridia</taxon>
        <taxon>Eubacteriales</taxon>
        <taxon>Eubacteriales Family XII. Incertae Sedis</taxon>
        <taxon>Fusibacter</taxon>
    </lineage>
</organism>
<dbReference type="EMBL" id="JADKNH010000001">
    <property type="protein sequence ID" value="MBF4691667.1"/>
    <property type="molecule type" value="Genomic_DNA"/>
</dbReference>
<comment type="subunit">
    <text evidence="10">The RNAP catalytic core consists of 2 alpha, 1 beta, 1 beta' and 1 omega subunit. When a sigma factor is associated with the core the holoenzyme is formed, which can initiate transcription.</text>
</comment>
<evidence type="ECO:0000313" key="12">
    <source>
        <dbReference type="Proteomes" id="UP000614200"/>
    </source>
</evidence>